<dbReference type="Gene3D" id="3.30.2310.20">
    <property type="entry name" value="RelE-like"/>
    <property type="match status" value="1"/>
</dbReference>
<dbReference type="SUPFAM" id="SSF143011">
    <property type="entry name" value="RelE-like"/>
    <property type="match status" value="1"/>
</dbReference>
<proteinExistence type="inferred from homology"/>
<gene>
    <name evidence="3" type="ORF">NIES37_58950</name>
</gene>
<reference evidence="3 4" key="1">
    <citation type="submission" date="2017-06" db="EMBL/GenBank/DDBJ databases">
        <title>Genome sequencing of cyanobaciteial culture collection at National Institute for Environmental Studies (NIES).</title>
        <authorList>
            <person name="Hirose Y."/>
            <person name="Shimura Y."/>
            <person name="Fujisawa T."/>
            <person name="Nakamura Y."/>
            <person name="Kawachi M."/>
        </authorList>
    </citation>
    <scope>NUCLEOTIDE SEQUENCE [LARGE SCALE GENOMIC DNA]</scope>
    <source>
        <strain evidence="3 4">NIES-37</strain>
    </source>
</reference>
<evidence type="ECO:0008006" key="5">
    <source>
        <dbReference type="Google" id="ProtNLM"/>
    </source>
</evidence>
<keyword evidence="2" id="KW-1277">Toxin-antitoxin system</keyword>
<comment type="similarity">
    <text evidence="1">Belongs to the RelE toxin family.</text>
</comment>
<evidence type="ECO:0000313" key="4">
    <source>
        <dbReference type="Proteomes" id="UP000218785"/>
    </source>
</evidence>
<name>A0A1Z4N843_9CYAN</name>
<evidence type="ECO:0000256" key="2">
    <source>
        <dbReference type="ARBA" id="ARBA00022649"/>
    </source>
</evidence>
<evidence type="ECO:0000313" key="3">
    <source>
        <dbReference type="EMBL" id="BAZ01888.1"/>
    </source>
</evidence>
<accession>A0A1Z4N843</accession>
<dbReference type="EMBL" id="AP018248">
    <property type="protein sequence ID" value="BAZ01888.1"/>
    <property type="molecule type" value="Genomic_DNA"/>
</dbReference>
<evidence type="ECO:0000256" key="1">
    <source>
        <dbReference type="ARBA" id="ARBA00006226"/>
    </source>
</evidence>
<protein>
    <recommendedName>
        <fullName evidence="5">Plasmid stabilization system</fullName>
    </recommendedName>
</protein>
<dbReference type="InterPro" id="IPR051803">
    <property type="entry name" value="TA_system_RelE-like_toxin"/>
</dbReference>
<dbReference type="InterPro" id="IPR035093">
    <property type="entry name" value="RelE/ParE_toxin_dom_sf"/>
</dbReference>
<dbReference type="PANTHER" id="PTHR33755:SF8">
    <property type="entry name" value="TOXIN PARE2"/>
    <property type="match status" value="1"/>
</dbReference>
<sequence length="110" mass="12762">MNYRLIVKDRATQDLRQLANYILVNGNADVAVKFLNAAEVTFEQLAKTPGMGKLIQLVVSRLGEIRQWRIKDFNDYLIFYRIQDTTVEILRVFHGARDLADVLSELDEEF</sequence>
<dbReference type="RefSeq" id="WP_096581736.1">
    <property type="nucleotide sequence ID" value="NZ_CAWNJS010000001.1"/>
</dbReference>
<organism evidence="3 4">
    <name type="scientific">Tolypothrix tenuis PCC 7101</name>
    <dbReference type="NCBI Taxonomy" id="231146"/>
    <lineage>
        <taxon>Bacteria</taxon>
        <taxon>Bacillati</taxon>
        <taxon>Cyanobacteriota</taxon>
        <taxon>Cyanophyceae</taxon>
        <taxon>Nostocales</taxon>
        <taxon>Tolypothrichaceae</taxon>
        <taxon>Tolypothrix</taxon>
    </lineage>
</organism>
<dbReference type="Pfam" id="PF05016">
    <property type="entry name" value="ParE_toxin"/>
    <property type="match status" value="1"/>
</dbReference>
<keyword evidence="4" id="KW-1185">Reference proteome</keyword>
<dbReference type="Proteomes" id="UP000218785">
    <property type="component" value="Chromosome"/>
</dbReference>
<dbReference type="InterPro" id="IPR007712">
    <property type="entry name" value="RelE/ParE_toxin"/>
</dbReference>
<dbReference type="AlphaFoldDB" id="A0A1Z4N843"/>
<dbReference type="KEGG" id="ttq:NIES37_58950"/>
<dbReference type="PANTHER" id="PTHR33755">
    <property type="entry name" value="TOXIN PARE1-RELATED"/>
    <property type="match status" value="1"/>
</dbReference>